<dbReference type="OrthoDB" id="6345150at2759"/>
<proteinExistence type="inferred from homology"/>
<keyword evidence="10 13" id="KW-0472">Membrane</keyword>
<dbReference type="PANTHER" id="PTHR15451">
    <property type="entry name" value="ERGOSTEROL BIOSYNTHETIC PROTEIN 28-RELATED"/>
    <property type="match status" value="1"/>
</dbReference>
<keyword evidence="5" id="KW-0256">Endoplasmic reticulum</keyword>
<evidence type="ECO:0000256" key="3">
    <source>
        <dbReference type="ARBA" id="ARBA00022516"/>
    </source>
</evidence>
<dbReference type="InterPro" id="IPR005352">
    <property type="entry name" value="Erg28"/>
</dbReference>
<dbReference type="Proteomes" id="UP000792457">
    <property type="component" value="Unassembled WGS sequence"/>
</dbReference>
<sequence>MPNHKLMYTFRGWIAFVAFMDMGTAVRCYIEKRTFLGDGLYMSEEASLPRILGAYSVLKALILIHCTLFIHYKPIISLGVSCLLLTILLYISESLYYGTAVFGFYVLFPCVLNSKFMMIRPQNS</sequence>
<keyword evidence="8" id="KW-0756">Sterol biosynthesis</keyword>
<reference evidence="14" key="2">
    <citation type="submission" date="2017-10" db="EMBL/GenBank/DDBJ databases">
        <title>Ladona fulva Genome sequencing and assembly.</title>
        <authorList>
            <person name="Murali S."/>
            <person name="Richards S."/>
            <person name="Bandaranaike D."/>
            <person name="Bellair M."/>
            <person name="Blankenburg K."/>
            <person name="Chao H."/>
            <person name="Dinh H."/>
            <person name="Doddapaneni H."/>
            <person name="Dugan-Rocha S."/>
            <person name="Elkadiri S."/>
            <person name="Gnanaolivu R."/>
            <person name="Hernandez B."/>
            <person name="Skinner E."/>
            <person name="Javaid M."/>
            <person name="Lee S."/>
            <person name="Li M."/>
            <person name="Ming W."/>
            <person name="Munidasa M."/>
            <person name="Muniz J."/>
            <person name="Nguyen L."/>
            <person name="Hughes D."/>
            <person name="Osuji N."/>
            <person name="Pu L.-L."/>
            <person name="Puazo M."/>
            <person name="Qu C."/>
            <person name="Quiroz J."/>
            <person name="Raj R."/>
            <person name="Weissenberger G."/>
            <person name="Xin Y."/>
            <person name="Zou X."/>
            <person name="Han Y."/>
            <person name="Worley K."/>
            <person name="Muzny D."/>
            <person name="Gibbs R."/>
        </authorList>
    </citation>
    <scope>NUCLEOTIDE SEQUENCE</scope>
    <source>
        <strain evidence="14">Sampled in the wild</strain>
    </source>
</reference>
<evidence type="ECO:0000313" key="15">
    <source>
        <dbReference type="Proteomes" id="UP000792457"/>
    </source>
</evidence>
<keyword evidence="12" id="KW-0753">Steroid metabolism</keyword>
<evidence type="ECO:0000256" key="9">
    <source>
        <dbReference type="ARBA" id="ARBA00023098"/>
    </source>
</evidence>
<dbReference type="PANTHER" id="PTHR15451:SF19">
    <property type="entry name" value="ERGOSTEROL BIOSYNTHETIC PROTEIN 28 HOMOLOG"/>
    <property type="match status" value="1"/>
</dbReference>
<dbReference type="AlphaFoldDB" id="A0A8K0KP66"/>
<keyword evidence="6" id="KW-0752">Steroid biosynthesis</keyword>
<organism evidence="14 15">
    <name type="scientific">Ladona fulva</name>
    <name type="common">Scarce chaser dragonfly</name>
    <name type="synonym">Libellula fulva</name>
    <dbReference type="NCBI Taxonomy" id="123851"/>
    <lineage>
        <taxon>Eukaryota</taxon>
        <taxon>Metazoa</taxon>
        <taxon>Ecdysozoa</taxon>
        <taxon>Arthropoda</taxon>
        <taxon>Hexapoda</taxon>
        <taxon>Insecta</taxon>
        <taxon>Pterygota</taxon>
        <taxon>Palaeoptera</taxon>
        <taxon>Odonata</taxon>
        <taxon>Epiprocta</taxon>
        <taxon>Anisoptera</taxon>
        <taxon>Libelluloidea</taxon>
        <taxon>Libellulidae</taxon>
        <taxon>Ladona</taxon>
    </lineage>
</organism>
<evidence type="ECO:0000256" key="2">
    <source>
        <dbReference type="ARBA" id="ARBA00005377"/>
    </source>
</evidence>
<comment type="caution">
    <text evidence="14">The sequence shown here is derived from an EMBL/GenBank/DDBJ whole genome shotgun (WGS) entry which is preliminary data.</text>
</comment>
<feature type="transmembrane region" description="Helical" evidence="13">
    <location>
        <begin position="97"/>
        <end position="118"/>
    </location>
</feature>
<feature type="transmembrane region" description="Helical" evidence="13">
    <location>
        <begin position="75"/>
        <end position="91"/>
    </location>
</feature>
<evidence type="ECO:0000256" key="5">
    <source>
        <dbReference type="ARBA" id="ARBA00022824"/>
    </source>
</evidence>
<keyword evidence="7 13" id="KW-1133">Transmembrane helix</keyword>
<dbReference type="GO" id="GO:0030674">
    <property type="term" value="F:protein-macromolecule adaptor activity"/>
    <property type="evidence" value="ECO:0007669"/>
    <property type="project" value="TreeGrafter"/>
</dbReference>
<evidence type="ECO:0000256" key="7">
    <source>
        <dbReference type="ARBA" id="ARBA00022989"/>
    </source>
</evidence>
<gene>
    <name evidence="14" type="ORF">J437_LFUL018187</name>
</gene>
<dbReference type="EMBL" id="KZ309311">
    <property type="protein sequence ID" value="KAG8238242.1"/>
    <property type="molecule type" value="Genomic_DNA"/>
</dbReference>
<comment type="similarity">
    <text evidence="2">Belongs to the ERG28 family.</text>
</comment>
<evidence type="ECO:0000256" key="12">
    <source>
        <dbReference type="ARBA" id="ARBA00023221"/>
    </source>
</evidence>
<dbReference type="Pfam" id="PF03694">
    <property type="entry name" value="Erg28"/>
    <property type="match status" value="1"/>
</dbReference>
<keyword evidence="11" id="KW-1207">Sterol metabolism</keyword>
<evidence type="ECO:0000313" key="14">
    <source>
        <dbReference type="EMBL" id="KAG8238242.1"/>
    </source>
</evidence>
<evidence type="ECO:0000256" key="6">
    <source>
        <dbReference type="ARBA" id="ARBA00022955"/>
    </source>
</evidence>
<evidence type="ECO:0000256" key="8">
    <source>
        <dbReference type="ARBA" id="ARBA00023011"/>
    </source>
</evidence>
<comment type="subcellular location">
    <subcellularLocation>
        <location evidence="1">Endoplasmic reticulum membrane</location>
        <topology evidence="1">Multi-pass membrane protein</topology>
    </subcellularLocation>
</comment>
<name>A0A8K0KP66_LADFU</name>
<evidence type="ECO:0000256" key="1">
    <source>
        <dbReference type="ARBA" id="ARBA00004477"/>
    </source>
</evidence>
<keyword evidence="9" id="KW-0443">Lipid metabolism</keyword>
<keyword evidence="15" id="KW-1185">Reference proteome</keyword>
<reference evidence="14" key="1">
    <citation type="submission" date="2013-04" db="EMBL/GenBank/DDBJ databases">
        <authorList>
            <person name="Qu J."/>
            <person name="Murali S.C."/>
            <person name="Bandaranaike D."/>
            <person name="Bellair M."/>
            <person name="Blankenburg K."/>
            <person name="Chao H."/>
            <person name="Dinh H."/>
            <person name="Doddapaneni H."/>
            <person name="Downs B."/>
            <person name="Dugan-Rocha S."/>
            <person name="Elkadiri S."/>
            <person name="Gnanaolivu R.D."/>
            <person name="Hernandez B."/>
            <person name="Javaid M."/>
            <person name="Jayaseelan J.C."/>
            <person name="Lee S."/>
            <person name="Li M."/>
            <person name="Ming W."/>
            <person name="Munidasa M."/>
            <person name="Muniz J."/>
            <person name="Nguyen L."/>
            <person name="Ongeri F."/>
            <person name="Osuji N."/>
            <person name="Pu L.-L."/>
            <person name="Puazo M."/>
            <person name="Qu C."/>
            <person name="Quiroz J."/>
            <person name="Raj R."/>
            <person name="Weissenberger G."/>
            <person name="Xin Y."/>
            <person name="Zou X."/>
            <person name="Han Y."/>
            <person name="Richards S."/>
            <person name="Worley K."/>
            <person name="Muzny D."/>
            <person name="Gibbs R."/>
        </authorList>
    </citation>
    <scope>NUCLEOTIDE SEQUENCE</scope>
    <source>
        <strain evidence="14">Sampled in the wild</strain>
    </source>
</reference>
<accession>A0A8K0KP66</accession>
<evidence type="ECO:0000256" key="13">
    <source>
        <dbReference type="SAM" id="Phobius"/>
    </source>
</evidence>
<evidence type="ECO:0000256" key="10">
    <source>
        <dbReference type="ARBA" id="ARBA00023136"/>
    </source>
</evidence>
<evidence type="ECO:0000256" key="11">
    <source>
        <dbReference type="ARBA" id="ARBA00023166"/>
    </source>
</evidence>
<protein>
    <submittedName>
        <fullName evidence="14">Uncharacterized protein</fullName>
    </submittedName>
</protein>
<evidence type="ECO:0000256" key="4">
    <source>
        <dbReference type="ARBA" id="ARBA00022692"/>
    </source>
</evidence>
<dbReference type="GO" id="GO:0005789">
    <property type="term" value="C:endoplasmic reticulum membrane"/>
    <property type="evidence" value="ECO:0007669"/>
    <property type="project" value="UniProtKB-SubCell"/>
</dbReference>
<keyword evidence="3" id="KW-0444">Lipid biosynthesis</keyword>
<dbReference type="GO" id="GO:0016126">
    <property type="term" value="P:sterol biosynthetic process"/>
    <property type="evidence" value="ECO:0007669"/>
    <property type="project" value="UniProtKB-KW"/>
</dbReference>
<keyword evidence="4 13" id="KW-0812">Transmembrane</keyword>